<dbReference type="PANTHER" id="PTHR11048">
    <property type="entry name" value="PRENYLTRANSFERASES"/>
    <property type="match status" value="1"/>
</dbReference>
<comment type="subcellular location">
    <subcellularLocation>
        <location evidence="1">Membrane</location>
        <topology evidence="1">Multi-pass membrane protein</topology>
    </subcellularLocation>
</comment>
<evidence type="ECO:0000256" key="4">
    <source>
        <dbReference type="ARBA" id="ARBA00022989"/>
    </source>
</evidence>
<protein>
    <submittedName>
        <fullName evidence="7">UbiA family prenyltransferase</fullName>
    </submittedName>
</protein>
<comment type="caution">
    <text evidence="7">The sequence shown here is derived from an EMBL/GenBank/DDBJ whole genome shotgun (WGS) entry which is preliminary data.</text>
</comment>
<dbReference type="CDD" id="cd13963">
    <property type="entry name" value="PT_UbiA_2"/>
    <property type="match status" value="1"/>
</dbReference>
<keyword evidence="8" id="KW-1185">Reference proteome</keyword>
<evidence type="ECO:0000313" key="8">
    <source>
        <dbReference type="Proteomes" id="UP001250932"/>
    </source>
</evidence>
<dbReference type="PANTHER" id="PTHR11048:SF5">
    <property type="entry name" value="DECAPRENYL-PHOSPHATE PHOSPHORIBOSYLTRANSFERASE"/>
    <property type="match status" value="1"/>
</dbReference>
<dbReference type="Gene3D" id="1.10.357.140">
    <property type="entry name" value="UbiA prenyltransferase"/>
    <property type="match status" value="1"/>
</dbReference>
<evidence type="ECO:0000256" key="5">
    <source>
        <dbReference type="ARBA" id="ARBA00023136"/>
    </source>
</evidence>
<dbReference type="InterPro" id="IPR044878">
    <property type="entry name" value="UbiA_sf"/>
</dbReference>
<evidence type="ECO:0000313" key="7">
    <source>
        <dbReference type="EMBL" id="MDT7040991.1"/>
    </source>
</evidence>
<evidence type="ECO:0000256" key="6">
    <source>
        <dbReference type="SAM" id="Phobius"/>
    </source>
</evidence>
<evidence type="ECO:0000256" key="2">
    <source>
        <dbReference type="ARBA" id="ARBA00022475"/>
    </source>
</evidence>
<feature type="transmembrane region" description="Helical" evidence="6">
    <location>
        <begin position="439"/>
        <end position="458"/>
    </location>
</feature>
<gene>
    <name evidence="7" type="ORF">PPG34_01435</name>
</gene>
<organism evidence="7 8">
    <name type="scientific">Candidatus Nitronereus thalassa</name>
    <dbReference type="NCBI Taxonomy" id="3020898"/>
    <lineage>
        <taxon>Bacteria</taxon>
        <taxon>Pseudomonadati</taxon>
        <taxon>Nitrospirota</taxon>
        <taxon>Nitrospiria</taxon>
        <taxon>Nitrospirales</taxon>
        <taxon>Nitrospiraceae</taxon>
        <taxon>Candidatus Nitronereus</taxon>
    </lineage>
</organism>
<keyword evidence="4 6" id="KW-1133">Transmembrane helix</keyword>
<feature type="transmembrane region" description="Helical" evidence="6">
    <location>
        <begin position="358"/>
        <end position="376"/>
    </location>
</feature>
<proteinExistence type="predicted"/>
<keyword evidence="2" id="KW-1003">Cell membrane</keyword>
<reference evidence="7 8" key="1">
    <citation type="journal article" date="2023" name="ISME J.">
        <title>Cultivation and genomic characterization of novel and ubiquitous marine nitrite-oxidizing bacteria from the Nitrospirales.</title>
        <authorList>
            <person name="Mueller A.J."/>
            <person name="Daebeler A."/>
            <person name="Herbold C.W."/>
            <person name="Kirkegaard R.H."/>
            <person name="Daims H."/>
        </authorList>
    </citation>
    <scope>NUCLEOTIDE SEQUENCE [LARGE SCALE GENOMIC DNA]</scope>
    <source>
        <strain evidence="7 8">EB</strain>
    </source>
</reference>
<keyword evidence="3 6" id="KW-0812">Transmembrane</keyword>
<dbReference type="Proteomes" id="UP001250932">
    <property type="component" value="Unassembled WGS sequence"/>
</dbReference>
<sequence>MTTTTLEPSFEKKESSPIGKDTHKLYIELDDSLLATNTFLESLLLLLKKNPFSIFQILIWTFRGFRHVHQEIAKKVHLDASNLPFRQNVIGYLREEATQGRDLVLITGWNLDIAHAVSTHLKLFSQVVLRSDLQYLSHRRHQQTTETRFDPNGLEHITPGQSERQNFEAAQTVTLVQSHDQLLHTTPKYGSIKVFYQGKTPTFSLILKALRVHQWVKNILLFFPVATAHHLFHFEQLFQASLAFVAFSFCASGLYIFNDLLDLPADRRHPKKQSRPFASGALSIKMGLWLQPVLLCFAFSISLLALPPLFSLLLGGYAITTVIYSTYLKKIAILDVLTLAGFYTVRIIAGGAAVSVPISAWLLAFSIFFFLSLAFGKRYAEIRLRKVENFQGIERRAYVGADKEILATMGTISGYMSVLVLALYINSPEVSTIYANPNFLWFICPLLLYWVSRTWLLAHRGSLDDDPLMIALKDPSSYAVGAGAVILAVLAI</sequence>
<dbReference type="Pfam" id="PF01040">
    <property type="entry name" value="UbiA"/>
    <property type="match status" value="1"/>
</dbReference>
<dbReference type="InterPro" id="IPR039653">
    <property type="entry name" value="Prenyltransferase"/>
</dbReference>
<feature type="transmembrane region" description="Helical" evidence="6">
    <location>
        <begin position="405"/>
        <end position="427"/>
    </location>
</feature>
<evidence type="ECO:0000256" key="1">
    <source>
        <dbReference type="ARBA" id="ARBA00004141"/>
    </source>
</evidence>
<accession>A0ABU3K3N8</accession>
<name>A0ABU3K3N8_9BACT</name>
<feature type="transmembrane region" description="Helical" evidence="6">
    <location>
        <begin position="470"/>
        <end position="491"/>
    </location>
</feature>
<feature type="transmembrane region" description="Helical" evidence="6">
    <location>
        <begin position="277"/>
        <end position="300"/>
    </location>
</feature>
<dbReference type="InterPro" id="IPR000537">
    <property type="entry name" value="UbiA_prenyltransferase"/>
</dbReference>
<dbReference type="RefSeq" id="WP_313831350.1">
    <property type="nucleotide sequence ID" value="NZ_JAQOUE010000001.1"/>
</dbReference>
<feature type="transmembrane region" description="Helical" evidence="6">
    <location>
        <begin position="306"/>
        <end position="324"/>
    </location>
</feature>
<evidence type="ECO:0000256" key="3">
    <source>
        <dbReference type="ARBA" id="ARBA00022692"/>
    </source>
</evidence>
<keyword evidence="5 6" id="KW-0472">Membrane</keyword>
<dbReference type="EMBL" id="JAQOUE010000001">
    <property type="protein sequence ID" value="MDT7040991.1"/>
    <property type="molecule type" value="Genomic_DNA"/>
</dbReference>
<feature type="transmembrane region" description="Helical" evidence="6">
    <location>
        <begin position="238"/>
        <end position="257"/>
    </location>
</feature>
<dbReference type="NCBIfam" id="NF006088">
    <property type="entry name" value="PRK08238.1"/>
    <property type="match status" value="1"/>
</dbReference>